<evidence type="ECO:0000313" key="1">
    <source>
        <dbReference type="EMBL" id="JAH83783.1"/>
    </source>
</evidence>
<organism evidence="1">
    <name type="scientific">Anguilla anguilla</name>
    <name type="common">European freshwater eel</name>
    <name type="synonym">Muraena anguilla</name>
    <dbReference type="NCBI Taxonomy" id="7936"/>
    <lineage>
        <taxon>Eukaryota</taxon>
        <taxon>Metazoa</taxon>
        <taxon>Chordata</taxon>
        <taxon>Craniata</taxon>
        <taxon>Vertebrata</taxon>
        <taxon>Euteleostomi</taxon>
        <taxon>Actinopterygii</taxon>
        <taxon>Neopterygii</taxon>
        <taxon>Teleostei</taxon>
        <taxon>Anguilliformes</taxon>
        <taxon>Anguillidae</taxon>
        <taxon>Anguilla</taxon>
    </lineage>
</organism>
<proteinExistence type="predicted"/>
<dbReference type="AlphaFoldDB" id="A0A0E9W2T7"/>
<reference evidence="1" key="1">
    <citation type="submission" date="2014-11" db="EMBL/GenBank/DDBJ databases">
        <authorList>
            <person name="Amaro Gonzalez C."/>
        </authorList>
    </citation>
    <scope>NUCLEOTIDE SEQUENCE</scope>
</reference>
<sequence length="45" mass="5266">MIRSLLVSMSTGFWVDDISLRYLQQFANTFSLVLSLQSNYLTRHI</sequence>
<protein>
    <submittedName>
        <fullName evidence="1">Uncharacterized protein</fullName>
    </submittedName>
</protein>
<dbReference type="EMBL" id="GBXM01024794">
    <property type="protein sequence ID" value="JAH83783.1"/>
    <property type="molecule type" value="Transcribed_RNA"/>
</dbReference>
<reference evidence="1" key="2">
    <citation type="journal article" date="2015" name="Fish Shellfish Immunol.">
        <title>Early steps in the European eel (Anguilla anguilla)-Vibrio vulnificus interaction in the gills: Role of the RtxA13 toxin.</title>
        <authorList>
            <person name="Callol A."/>
            <person name="Pajuelo D."/>
            <person name="Ebbesson L."/>
            <person name="Teles M."/>
            <person name="MacKenzie S."/>
            <person name="Amaro C."/>
        </authorList>
    </citation>
    <scope>NUCLEOTIDE SEQUENCE</scope>
</reference>
<name>A0A0E9W2T7_ANGAN</name>
<accession>A0A0E9W2T7</accession>